<keyword evidence="4" id="KW-1185">Reference proteome</keyword>
<keyword evidence="2" id="KW-0732">Signal</keyword>
<evidence type="ECO:0000256" key="2">
    <source>
        <dbReference type="SAM" id="SignalP"/>
    </source>
</evidence>
<proteinExistence type="predicted"/>
<keyword evidence="1" id="KW-0472">Membrane</keyword>
<evidence type="ECO:0000256" key="1">
    <source>
        <dbReference type="SAM" id="Phobius"/>
    </source>
</evidence>
<evidence type="ECO:0000313" key="4">
    <source>
        <dbReference type="Proteomes" id="UP000574369"/>
    </source>
</evidence>
<protein>
    <submittedName>
        <fullName evidence="3">Uncharacterized protein</fullName>
    </submittedName>
</protein>
<evidence type="ECO:0000313" key="3">
    <source>
        <dbReference type="EMBL" id="MBB3192815.1"/>
    </source>
</evidence>
<dbReference type="RefSeq" id="WP_088449509.1">
    <property type="nucleotide sequence ID" value="NZ_JACHXO010000001.1"/>
</dbReference>
<dbReference type="EMBL" id="JACHXO010000001">
    <property type="protein sequence ID" value="MBB3192815.1"/>
    <property type="molecule type" value="Genomic_DNA"/>
</dbReference>
<feature type="chain" id="PRO_5045284000" evidence="2">
    <location>
        <begin position="25"/>
        <end position="61"/>
    </location>
</feature>
<sequence>MKQRSSTRTLAAAISALMPAFAFAVDTTSDGYAKGRSTGRVFVYILIGVVVISVLRKIFKK</sequence>
<feature type="signal peptide" evidence="2">
    <location>
        <begin position="1"/>
        <end position="24"/>
    </location>
</feature>
<keyword evidence="1" id="KW-1133">Transmembrane helix</keyword>
<comment type="caution">
    <text evidence="3">The sequence shown here is derived from an EMBL/GenBank/DDBJ whole genome shotgun (WGS) entry which is preliminary data.</text>
</comment>
<feature type="transmembrane region" description="Helical" evidence="1">
    <location>
        <begin position="40"/>
        <end position="59"/>
    </location>
</feature>
<accession>A0ABR6GL36</accession>
<name>A0ABR6GL36_9BURK</name>
<organism evidence="3 4">
    <name type="scientific">Roseateles terrae</name>
    <dbReference type="NCBI Taxonomy" id="431060"/>
    <lineage>
        <taxon>Bacteria</taxon>
        <taxon>Pseudomonadati</taxon>
        <taxon>Pseudomonadota</taxon>
        <taxon>Betaproteobacteria</taxon>
        <taxon>Burkholderiales</taxon>
        <taxon>Sphaerotilaceae</taxon>
        <taxon>Roseateles</taxon>
    </lineage>
</organism>
<gene>
    <name evidence="3" type="ORF">FHS28_000180</name>
</gene>
<keyword evidence="1" id="KW-0812">Transmembrane</keyword>
<reference evidence="3 4" key="1">
    <citation type="submission" date="2020-08" db="EMBL/GenBank/DDBJ databases">
        <title>Genomic Encyclopedia of Type Strains, Phase III (KMG-III): the genomes of soil and plant-associated and newly described type strains.</title>
        <authorList>
            <person name="Whitman W."/>
        </authorList>
    </citation>
    <scope>NUCLEOTIDE SEQUENCE [LARGE SCALE GENOMIC DNA]</scope>
    <source>
        <strain evidence="3 4">CECT 7247</strain>
    </source>
</reference>
<dbReference type="Proteomes" id="UP000574369">
    <property type="component" value="Unassembled WGS sequence"/>
</dbReference>